<protein>
    <submittedName>
        <fullName evidence="8">Cellulose-binding domain protein</fullName>
    </submittedName>
</protein>
<dbReference type="InterPro" id="IPR013043">
    <property type="entry name" value="DUF1595"/>
</dbReference>
<accession>A0A0F6W4P4</accession>
<keyword evidence="9" id="KW-1185">Reference proteome</keyword>
<evidence type="ECO:0000256" key="2">
    <source>
        <dbReference type="SAM" id="SignalP"/>
    </source>
</evidence>
<sequence length="573" mass="61806">MRFRSPSSLLSALVLAFATACTGLLGEAAAGPDGVGPGPGDGPRDPGGNPIDPSDPVEPGEPIVCEGEAPGRRSLRLLTRDEYRATVADLLGIAAPDVDSFPVETSVRGYDNESNAQLVTGRHADAYASAAETLVATVDPARFAACDLSSSDCQRQLVEAFGRRAFRRPLASDEVDRYVALFASDLIVGDARVGARLAMEAMLASPSFLYRSEVGEAQADGTFALTSWEIATALSYLFWGTMPDETLFALAESDSLRDPAIIEREARRMLDDPRSEDAVAAFVSRWLGTTRLLGTNRDATLFPAFTGPVRESMLAEERAFVRHVMFERTGRFSELFSADYVMVDANLRTYYGLGAGGSAAFDRVSAPPERVGGLLVMGSVMASHAHSNESSPIRRGLFVRDRLLCQDLPPPPADADTTPPGLDPTLTTRERFRRHTDDPVCSACHQFIDGVGFPFERFDAVGAYREQENGLAIDTSGELIGVEALSDGARLALAGPQELAAQIAESDTARDCMARQWWRWARGTIERDAGDACSVRALATRFEESGGDLRDLMVAVVTQPSFRIRRAAEEVAP</sequence>
<evidence type="ECO:0000259" key="6">
    <source>
        <dbReference type="Pfam" id="PF07631"/>
    </source>
</evidence>
<dbReference type="InterPro" id="IPR013042">
    <property type="entry name" value="DUF1592"/>
</dbReference>
<dbReference type="AlphaFoldDB" id="A0A0F6W4P4"/>
<dbReference type="RefSeq" id="WP_053234534.1">
    <property type="nucleotide sequence ID" value="NZ_CP011125.1"/>
</dbReference>
<feature type="domain" description="DUF1588" evidence="5">
    <location>
        <begin position="372"/>
        <end position="468"/>
    </location>
</feature>
<evidence type="ECO:0000259" key="7">
    <source>
        <dbReference type="Pfam" id="PF07637"/>
    </source>
</evidence>
<name>A0A0F6W4P4_9BACT</name>
<organism evidence="8 9">
    <name type="scientific">Sandaracinus amylolyticus</name>
    <dbReference type="NCBI Taxonomy" id="927083"/>
    <lineage>
        <taxon>Bacteria</taxon>
        <taxon>Pseudomonadati</taxon>
        <taxon>Myxococcota</taxon>
        <taxon>Polyangia</taxon>
        <taxon>Polyangiales</taxon>
        <taxon>Sandaracinaceae</taxon>
        <taxon>Sandaracinus</taxon>
    </lineage>
</organism>
<dbReference type="Pfam" id="PF07631">
    <property type="entry name" value="PSD4"/>
    <property type="match status" value="1"/>
</dbReference>
<dbReference type="PROSITE" id="PS51257">
    <property type="entry name" value="PROKAR_LIPOPROTEIN"/>
    <property type="match status" value="1"/>
</dbReference>
<feature type="domain" description="DUF1585" evidence="3">
    <location>
        <begin position="493"/>
        <end position="562"/>
    </location>
</feature>
<gene>
    <name evidence="8" type="ORF">DB32_004401</name>
</gene>
<dbReference type="Pfam" id="PF07624">
    <property type="entry name" value="PSD2"/>
    <property type="match status" value="1"/>
</dbReference>
<feature type="domain" description="DUF1592" evidence="6">
    <location>
        <begin position="225"/>
        <end position="353"/>
    </location>
</feature>
<evidence type="ECO:0000313" key="8">
    <source>
        <dbReference type="EMBL" id="AKF07252.1"/>
    </source>
</evidence>
<evidence type="ECO:0000259" key="3">
    <source>
        <dbReference type="Pfam" id="PF07624"/>
    </source>
</evidence>
<dbReference type="STRING" id="927083.DB32_004401"/>
<reference evidence="8 9" key="1">
    <citation type="submission" date="2015-03" db="EMBL/GenBank/DDBJ databases">
        <title>Genome assembly of Sandaracinus amylolyticus DSM 53668.</title>
        <authorList>
            <person name="Sharma G."/>
            <person name="Subramanian S."/>
        </authorList>
    </citation>
    <scope>NUCLEOTIDE SEQUENCE [LARGE SCALE GENOMIC DNA]</scope>
    <source>
        <strain evidence="8 9">DSM 53668</strain>
    </source>
</reference>
<evidence type="ECO:0000313" key="9">
    <source>
        <dbReference type="Proteomes" id="UP000034883"/>
    </source>
</evidence>
<proteinExistence type="predicted"/>
<dbReference type="Proteomes" id="UP000034883">
    <property type="component" value="Chromosome"/>
</dbReference>
<feature type="domain" description="DUF1595" evidence="7">
    <location>
        <begin position="153"/>
        <end position="213"/>
    </location>
</feature>
<evidence type="ECO:0000259" key="4">
    <source>
        <dbReference type="Pfam" id="PF07626"/>
    </source>
</evidence>
<dbReference type="InterPro" id="IPR013039">
    <property type="entry name" value="DUF1588"/>
</dbReference>
<dbReference type="EMBL" id="CP011125">
    <property type="protein sequence ID" value="AKF07252.1"/>
    <property type="molecule type" value="Genomic_DNA"/>
</dbReference>
<evidence type="ECO:0000256" key="1">
    <source>
        <dbReference type="SAM" id="MobiDB-lite"/>
    </source>
</evidence>
<dbReference type="Pfam" id="PF07626">
    <property type="entry name" value="PSD3"/>
    <property type="match status" value="1"/>
</dbReference>
<dbReference type="Pfam" id="PF07627">
    <property type="entry name" value="PSCyt3"/>
    <property type="match status" value="1"/>
</dbReference>
<dbReference type="InterPro" id="IPR013036">
    <property type="entry name" value="DUF1587"/>
</dbReference>
<feature type="chain" id="PRO_5002511294" evidence="2">
    <location>
        <begin position="21"/>
        <end position="573"/>
    </location>
</feature>
<feature type="region of interest" description="Disordered" evidence="1">
    <location>
        <begin position="31"/>
        <end position="61"/>
    </location>
</feature>
<dbReference type="InterPro" id="IPR011478">
    <property type="entry name" value="DUF1585"/>
</dbReference>
<dbReference type="Pfam" id="PF07637">
    <property type="entry name" value="PSD5"/>
    <property type="match status" value="1"/>
</dbReference>
<evidence type="ECO:0000259" key="5">
    <source>
        <dbReference type="Pfam" id="PF07627"/>
    </source>
</evidence>
<feature type="signal peptide" evidence="2">
    <location>
        <begin position="1"/>
        <end position="20"/>
    </location>
</feature>
<keyword evidence="2" id="KW-0732">Signal</keyword>
<feature type="domain" description="DUF1587" evidence="4">
    <location>
        <begin position="76"/>
        <end position="138"/>
    </location>
</feature>
<dbReference type="KEGG" id="samy:DB32_004401"/>